<dbReference type="Pfam" id="PF24273">
    <property type="entry name" value="TRASH_HVO_1752_C"/>
    <property type="match status" value="1"/>
</dbReference>
<dbReference type="InterPro" id="IPR011017">
    <property type="entry name" value="TRASH_dom"/>
</dbReference>
<dbReference type="InterPro" id="IPR011991">
    <property type="entry name" value="ArsR-like_HTH"/>
</dbReference>
<dbReference type="EMBL" id="FOOQ01000007">
    <property type="protein sequence ID" value="SFG96320.1"/>
    <property type="molecule type" value="Genomic_DNA"/>
</dbReference>
<dbReference type="InterPro" id="IPR036390">
    <property type="entry name" value="WH_DNA-bd_sf"/>
</dbReference>
<keyword evidence="6" id="KW-1185">Reference proteome</keyword>
<feature type="domain" description="HTH asnC-type" evidence="4">
    <location>
        <begin position="4"/>
        <end position="67"/>
    </location>
</feature>
<dbReference type="InterPro" id="IPR050684">
    <property type="entry name" value="HTH-Siroheme_Decarb"/>
</dbReference>
<dbReference type="SUPFAM" id="SSF46785">
    <property type="entry name" value="Winged helix' DNA-binding domain"/>
    <property type="match status" value="1"/>
</dbReference>
<dbReference type="InterPro" id="IPR056526">
    <property type="entry name" value="TRASH_HVO_1752"/>
</dbReference>
<accession>A0A1I2W4L1</accession>
<keyword evidence="3" id="KW-0804">Transcription</keyword>
<evidence type="ECO:0000256" key="2">
    <source>
        <dbReference type="ARBA" id="ARBA00023125"/>
    </source>
</evidence>
<dbReference type="SMART" id="SM00344">
    <property type="entry name" value="HTH_ASNC"/>
    <property type="match status" value="1"/>
</dbReference>
<evidence type="ECO:0000313" key="6">
    <source>
        <dbReference type="Proteomes" id="UP000198876"/>
    </source>
</evidence>
<dbReference type="Proteomes" id="UP000198876">
    <property type="component" value="Unassembled WGS sequence"/>
</dbReference>
<dbReference type="InterPro" id="IPR036388">
    <property type="entry name" value="WH-like_DNA-bd_sf"/>
</dbReference>
<protein>
    <submittedName>
        <fullName evidence="5">Transcriptional regulator, AsnC family</fullName>
    </submittedName>
</protein>
<dbReference type="RefSeq" id="WP_092893788.1">
    <property type="nucleotide sequence ID" value="NZ_FOOQ01000007.1"/>
</dbReference>
<proteinExistence type="predicted"/>
<dbReference type="STRING" id="553467.SAMN04488063_3431"/>
<name>A0A1I2W4L1_9EURY</name>
<dbReference type="CDD" id="cd00090">
    <property type="entry name" value="HTH_ARSR"/>
    <property type="match status" value="1"/>
</dbReference>
<dbReference type="InterPro" id="IPR000485">
    <property type="entry name" value="AsnC-type_HTH_dom"/>
</dbReference>
<gene>
    <name evidence="5" type="ORF">SAMN04488063_3431</name>
</gene>
<dbReference type="Gene3D" id="1.10.10.10">
    <property type="entry name" value="Winged helix-like DNA-binding domain superfamily/Winged helix DNA-binding domain"/>
    <property type="match status" value="1"/>
</dbReference>
<dbReference type="PANTHER" id="PTHR43413:SF4">
    <property type="entry name" value="HTH-TYPE TRANSCRIPTIONAL REGULATOR LYSM"/>
    <property type="match status" value="1"/>
</dbReference>
<dbReference type="PRINTS" id="PR00033">
    <property type="entry name" value="HTHASNC"/>
</dbReference>
<evidence type="ECO:0000313" key="5">
    <source>
        <dbReference type="EMBL" id="SFG96320.1"/>
    </source>
</evidence>
<dbReference type="GO" id="GO:0043565">
    <property type="term" value="F:sequence-specific DNA binding"/>
    <property type="evidence" value="ECO:0007669"/>
    <property type="project" value="InterPro"/>
</dbReference>
<reference evidence="6" key="1">
    <citation type="submission" date="2016-10" db="EMBL/GenBank/DDBJ databases">
        <authorList>
            <person name="Varghese N."/>
            <person name="Submissions S."/>
        </authorList>
    </citation>
    <scope>NUCLEOTIDE SEQUENCE [LARGE SCALE GENOMIC DNA]</scope>
    <source>
        <strain evidence="6">CGMCC 1.7739</strain>
    </source>
</reference>
<evidence type="ECO:0000256" key="3">
    <source>
        <dbReference type="ARBA" id="ARBA00023163"/>
    </source>
</evidence>
<dbReference type="PANTHER" id="PTHR43413">
    <property type="entry name" value="TRANSCRIPTIONAL REGULATOR, ASNC FAMILY"/>
    <property type="match status" value="1"/>
</dbReference>
<keyword evidence="2" id="KW-0238">DNA-binding</keyword>
<dbReference type="OrthoDB" id="33200at2157"/>
<dbReference type="Pfam" id="PF13404">
    <property type="entry name" value="HTH_AsnC-type"/>
    <property type="match status" value="1"/>
</dbReference>
<dbReference type="SMART" id="SM00746">
    <property type="entry name" value="TRASH"/>
    <property type="match status" value="1"/>
</dbReference>
<dbReference type="AlphaFoldDB" id="A0A1I2W4L1"/>
<organism evidence="5 6">
    <name type="scientific">Halopelagius inordinatus</name>
    <dbReference type="NCBI Taxonomy" id="553467"/>
    <lineage>
        <taxon>Archaea</taxon>
        <taxon>Methanobacteriati</taxon>
        <taxon>Methanobacteriota</taxon>
        <taxon>Stenosarchaea group</taxon>
        <taxon>Halobacteria</taxon>
        <taxon>Halobacteriales</taxon>
        <taxon>Haloferacaceae</taxon>
    </lineage>
</organism>
<keyword evidence="1" id="KW-0805">Transcription regulation</keyword>
<dbReference type="PROSITE" id="PS50956">
    <property type="entry name" value="HTH_ASNC_2"/>
    <property type="match status" value="1"/>
</dbReference>
<sequence>MRDLDETDMKILSLLAEDARRPFSNIGEEVDLSGPAVSDRVKRLEEADIINGFTIDVNRAQLRAGVPVFIQAKIESESLESARKQARESDGVEHVFTTSEGDLWFYARVEAHNVRQWINGLFDEINIADYTVTLIDAIEWTPSVDGAEFALTCAECNNTVDTEGETTRIDGEVYHFCCPSCLARFEDRYQRLEEGV</sequence>
<dbReference type="InterPro" id="IPR019888">
    <property type="entry name" value="Tscrpt_reg_AsnC-like"/>
</dbReference>
<evidence type="ECO:0000256" key="1">
    <source>
        <dbReference type="ARBA" id="ARBA00023015"/>
    </source>
</evidence>
<evidence type="ECO:0000259" key="4">
    <source>
        <dbReference type="PROSITE" id="PS50956"/>
    </source>
</evidence>